<dbReference type="InterPro" id="IPR002048">
    <property type="entry name" value="EF_hand_dom"/>
</dbReference>
<evidence type="ECO:0000313" key="8">
    <source>
        <dbReference type="EMBL" id="GMH60225.1"/>
    </source>
</evidence>
<dbReference type="Gene3D" id="3.40.640.10">
    <property type="entry name" value="Type I PLP-dependent aspartate aminotransferase-like (Major domain)"/>
    <property type="match status" value="1"/>
</dbReference>
<dbReference type="GO" id="GO:0004021">
    <property type="term" value="F:L-alanine:2-oxoglutarate aminotransferase activity"/>
    <property type="evidence" value="ECO:0007669"/>
    <property type="project" value="TreeGrafter"/>
</dbReference>
<dbReference type="InterPro" id="IPR004839">
    <property type="entry name" value="Aminotransferase_I/II_large"/>
</dbReference>
<comment type="subunit">
    <text evidence="2">Homodimer.</text>
</comment>
<dbReference type="FunFam" id="1.10.287.1970:FF:000001">
    <property type="entry name" value="Alanine aminotransferase 2"/>
    <property type="match status" value="1"/>
</dbReference>
<accession>A0A9W6ZZW4</accession>
<dbReference type="PROSITE" id="PS00018">
    <property type="entry name" value="EF_HAND_1"/>
    <property type="match status" value="1"/>
</dbReference>
<keyword evidence="9" id="KW-1185">Reference proteome</keyword>
<evidence type="ECO:0000256" key="1">
    <source>
        <dbReference type="ARBA" id="ARBA00001933"/>
    </source>
</evidence>
<feature type="non-terminal residue" evidence="8">
    <location>
        <position position="1"/>
    </location>
</feature>
<dbReference type="Gene3D" id="1.10.287.1970">
    <property type="match status" value="1"/>
</dbReference>
<dbReference type="InterPro" id="IPR015424">
    <property type="entry name" value="PyrdxlP-dep_Trfase"/>
</dbReference>
<keyword evidence="4" id="KW-0808">Transferase</keyword>
<dbReference type="PANTHER" id="PTHR11751:SF29">
    <property type="entry name" value="ALANINE TRANSAMINASE"/>
    <property type="match status" value="1"/>
</dbReference>
<dbReference type="OrthoDB" id="1732682at2759"/>
<evidence type="ECO:0000313" key="9">
    <source>
        <dbReference type="Proteomes" id="UP001165082"/>
    </source>
</evidence>
<comment type="similarity">
    <text evidence="6">Belongs to the class-I pyridoxal-phosphate-dependent aminotransferase family. Alanine aminotransferase subfamily.</text>
</comment>
<evidence type="ECO:0000256" key="6">
    <source>
        <dbReference type="ARBA" id="ARBA00025785"/>
    </source>
</evidence>
<dbReference type="GO" id="GO:0030170">
    <property type="term" value="F:pyridoxal phosphate binding"/>
    <property type="evidence" value="ECO:0007669"/>
    <property type="project" value="InterPro"/>
</dbReference>
<dbReference type="SUPFAM" id="SSF53383">
    <property type="entry name" value="PLP-dependent transferases"/>
    <property type="match status" value="1"/>
</dbReference>
<dbReference type="AlphaFoldDB" id="A0A9W6ZZW4"/>
<reference evidence="8" key="1">
    <citation type="submission" date="2022-07" db="EMBL/GenBank/DDBJ databases">
        <title>Genome analysis of Parmales, a sister group of diatoms, reveals the evolutionary specialization of diatoms from phago-mixotrophs to photoautotrophs.</title>
        <authorList>
            <person name="Ban H."/>
            <person name="Sato S."/>
            <person name="Yoshikawa S."/>
            <person name="Kazumasa Y."/>
            <person name="Nakamura Y."/>
            <person name="Ichinomiya M."/>
            <person name="Saitoh K."/>
            <person name="Sato N."/>
            <person name="Blanc-Mathieu R."/>
            <person name="Endo H."/>
            <person name="Kuwata A."/>
            <person name="Ogata H."/>
        </authorList>
    </citation>
    <scope>NUCLEOTIDE SEQUENCE</scope>
</reference>
<dbReference type="CDD" id="cd00609">
    <property type="entry name" value="AAT_like"/>
    <property type="match status" value="1"/>
</dbReference>
<dbReference type="InterPro" id="IPR015421">
    <property type="entry name" value="PyrdxlP-dep_Trfase_major"/>
</dbReference>
<protein>
    <recommendedName>
        <fullName evidence="7">EF-hand domain-containing protein</fullName>
    </recommendedName>
</protein>
<feature type="domain" description="EF-hand" evidence="7">
    <location>
        <begin position="32"/>
        <end position="67"/>
    </location>
</feature>
<dbReference type="PROSITE" id="PS50222">
    <property type="entry name" value="EF_HAND_2"/>
    <property type="match status" value="1"/>
</dbReference>
<sequence length="376" mass="41327">MLRISVNRLGSYARWFSSPAKDPKMLFEAYASTSRSSTELFMTLDQDGDGLLQKSEVVDFLNNLAGYHLESINKAAITALVMATKFGDSRSSKMVKAYKKLPDLGEIGAVCEEPKSWNSNSMAQNLRRMQYAVRGEVVMKAERLMSEGKDIIFTNIGNPHSVGQEPITFYRQVMALCDLPSKDGIDHPNVTSMFPDDVVDRAREIKEAIGGAGTGAYTGSQGVLSFRQDVVDFIEDRDGYPSKTGNIFLTNGASNGIQAILTGLLANDHDAVMIPIPQYPIYSALITLLCGRQVGYELNEEKGWSVSREQLETQLKISESEGLTVKAMAMINPGNPTGQVLDEEDVATICQFCADKGIVLLSDEVYQRNVYAEGKE</sequence>
<comment type="caution">
    <text evidence="8">The sequence shown here is derived from an EMBL/GenBank/DDBJ whole genome shotgun (WGS) entry which is preliminary data.</text>
</comment>
<name>A0A9W6ZZW4_9STRA</name>
<gene>
    <name evidence="8" type="ORF">TrRE_jg7023</name>
</gene>
<dbReference type="Proteomes" id="UP001165082">
    <property type="component" value="Unassembled WGS sequence"/>
</dbReference>
<keyword evidence="3" id="KW-0032">Aminotransferase</keyword>
<dbReference type="InterPro" id="IPR018247">
    <property type="entry name" value="EF_Hand_1_Ca_BS"/>
</dbReference>
<evidence type="ECO:0000256" key="2">
    <source>
        <dbReference type="ARBA" id="ARBA00011738"/>
    </source>
</evidence>
<evidence type="ECO:0000259" key="7">
    <source>
        <dbReference type="PROSITE" id="PS50222"/>
    </source>
</evidence>
<dbReference type="GO" id="GO:0005509">
    <property type="term" value="F:calcium ion binding"/>
    <property type="evidence" value="ECO:0007669"/>
    <property type="project" value="InterPro"/>
</dbReference>
<dbReference type="EMBL" id="BRXZ01002347">
    <property type="protein sequence ID" value="GMH60225.1"/>
    <property type="molecule type" value="Genomic_DNA"/>
</dbReference>
<organism evidence="8 9">
    <name type="scientific">Triparma retinervis</name>
    <dbReference type="NCBI Taxonomy" id="2557542"/>
    <lineage>
        <taxon>Eukaryota</taxon>
        <taxon>Sar</taxon>
        <taxon>Stramenopiles</taxon>
        <taxon>Ochrophyta</taxon>
        <taxon>Bolidophyceae</taxon>
        <taxon>Parmales</taxon>
        <taxon>Triparmaceae</taxon>
        <taxon>Triparma</taxon>
    </lineage>
</organism>
<comment type="cofactor">
    <cofactor evidence="1">
        <name>pyridoxal 5'-phosphate</name>
        <dbReference type="ChEBI" id="CHEBI:597326"/>
    </cofactor>
</comment>
<dbReference type="Pfam" id="PF00155">
    <property type="entry name" value="Aminotran_1_2"/>
    <property type="match status" value="1"/>
</dbReference>
<evidence type="ECO:0000256" key="3">
    <source>
        <dbReference type="ARBA" id="ARBA00022576"/>
    </source>
</evidence>
<dbReference type="PANTHER" id="PTHR11751">
    <property type="entry name" value="ALANINE AMINOTRANSFERASE"/>
    <property type="match status" value="1"/>
</dbReference>
<dbReference type="InterPro" id="IPR045088">
    <property type="entry name" value="ALAT1/2-like"/>
</dbReference>
<proteinExistence type="inferred from homology"/>
<evidence type="ECO:0000256" key="4">
    <source>
        <dbReference type="ARBA" id="ARBA00022679"/>
    </source>
</evidence>
<evidence type="ECO:0000256" key="5">
    <source>
        <dbReference type="ARBA" id="ARBA00022898"/>
    </source>
</evidence>
<keyword evidence="5" id="KW-0663">Pyridoxal phosphate</keyword>